<sequence>VQSSLQASPHLRRHQGRPSVPSPAAAPASVAGRATQLLLVGICVTVAWLCGRAGLSSELGSILAG</sequence>
<proteinExistence type="predicted"/>
<evidence type="ECO:0000313" key="3">
    <source>
        <dbReference type="Proteomes" id="UP000485058"/>
    </source>
</evidence>
<name>A0A699ZSN8_HAELA</name>
<gene>
    <name evidence="2" type="ORF">HaLaN_19130</name>
</gene>
<feature type="region of interest" description="Disordered" evidence="1">
    <location>
        <begin position="1"/>
        <end position="27"/>
    </location>
</feature>
<evidence type="ECO:0000256" key="1">
    <source>
        <dbReference type="SAM" id="MobiDB-lite"/>
    </source>
</evidence>
<evidence type="ECO:0000313" key="2">
    <source>
        <dbReference type="EMBL" id="GFH21766.1"/>
    </source>
</evidence>
<keyword evidence="3" id="KW-1185">Reference proteome</keyword>
<feature type="compositionally biased region" description="Low complexity" evidence="1">
    <location>
        <begin position="17"/>
        <end position="27"/>
    </location>
</feature>
<feature type="non-terminal residue" evidence="2">
    <location>
        <position position="65"/>
    </location>
</feature>
<reference evidence="2 3" key="1">
    <citation type="submission" date="2020-02" db="EMBL/GenBank/DDBJ databases">
        <title>Draft genome sequence of Haematococcus lacustris strain NIES-144.</title>
        <authorList>
            <person name="Morimoto D."/>
            <person name="Nakagawa S."/>
            <person name="Yoshida T."/>
            <person name="Sawayama S."/>
        </authorList>
    </citation>
    <scope>NUCLEOTIDE SEQUENCE [LARGE SCALE GENOMIC DNA]</scope>
    <source>
        <strain evidence="2 3">NIES-144</strain>
    </source>
</reference>
<dbReference type="Proteomes" id="UP000485058">
    <property type="component" value="Unassembled WGS sequence"/>
</dbReference>
<comment type="caution">
    <text evidence="2">The sequence shown here is derived from an EMBL/GenBank/DDBJ whole genome shotgun (WGS) entry which is preliminary data.</text>
</comment>
<accession>A0A699ZSN8</accession>
<organism evidence="2 3">
    <name type="scientific">Haematococcus lacustris</name>
    <name type="common">Green alga</name>
    <name type="synonym">Haematococcus pluvialis</name>
    <dbReference type="NCBI Taxonomy" id="44745"/>
    <lineage>
        <taxon>Eukaryota</taxon>
        <taxon>Viridiplantae</taxon>
        <taxon>Chlorophyta</taxon>
        <taxon>core chlorophytes</taxon>
        <taxon>Chlorophyceae</taxon>
        <taxon>CS clade</taxon>
        <taxon>Chlamydomonadales</taxon>
        <taxon>Haematococcaceae</taxon>
        <taxon>Haematococcus</taxon>
    </lineage>
</organism>
<feature type="non-terminal residue" evidence="2">
    <location>
        <position position="1"/>
    </location>
</feature>
<dbReference type="AlphaFoldDB" id="A0A699ZSN8"/>
<protein>
    <submittedName>
        <fullName evidence="2">Uncharacterized protein</fullName>
    </submittedName>
</protein>
<dbReference type="EMBL" id="BLLF01001902">
    <property type="protein sequence ID" value="GFH21766.1"/>
    <property type="molecule type" value="Genomic_DNA"/>
</dbReference>